<sequence>MSTNLLTKSPDDIFKDDSYFLWESAIRMTLARKKLLFHLEIKLENTSAQATTGWKTADLNGLDIVAKKLITSYQLMILNALSAAEACGRFCACSTSNEAFTAVSNFARDSMSFGLAAVGDESKVVERLVIFLGSLSAKYECMVKIIEARG</sequence>
<evidence type="ECO:0000313" key="1">
    <source>
        <dbReference type="EMBL" id="CEG48116.1"/>
    </source>
</evidence>
<evidence type="ECO:0000313" key="2">
    <source>
        <dbReference type="Proteomes" id="UP000054928"/>
    </source>
</evidence>
<dbReference type="OMA" id="FLWESAI"/>
<keyword evidence="2" id="KW-1185">Reference proteome</keyword>
<dbReference type="EMBL" id="CCYD01002887">
    <property type="protein sequence ID" value="CEG48116.1"/>
    <property type="molecule type" value="Genomic_DNA"/>
</dbReference>
<dbReference type="AlphaFoldDB" id="A0A0P1B060"/>
<proteinExistence type="predicted"/>
<dbReference type="RefSeq" id="XP_024584485.1">
    <property type="nucleotide sequence ID" value="XM_024719159.1"/>
</dbReference>
<organism evidence="1 2">
    <name type="scientific">Plasmopara halstedii</name>
    <name type="common">Downy mildew of sunflower</name>
    <dbReference type="NCBI Taxonomy" id="4781"/>
    <lineage>
        <taxon>Eukaryota</taxon>
        <taxon>Sar</taxon>
        <taxon>Stramenopiles</taxon>
        <taxon>Oomycota</taxon>
        <taxon>Peronosporomycetes</taxon>
        <taxon>Peronosporales</taxon>
        <taxon>Peronosporaceae</taxon>
        <taxon>Plasmopara</taxon>
    </lineage>
</organism>
<name>A0A0P1B060_PLAHL</name>
<dbReference type="Proteomes" id="UP000054928">
    <property type="component" value="Unassembled WGS sequence"/>
</dbReference>
<reference evidence="2" key="1">
    <citation type="submission" date="2014-09" db="EMBL/GenBank/DDBJ databases">
        <authorList>
            <person name="Sharma Rahul"/>
            <person name="Thines Marco"/>
        </authorList>
    </citation>
    <scope>NUCLEOTIDE SEQUENCE [LARGE SCALE GENOMIC DNA]</scope>
</reference>
<dbReference type="GeneID" id="36400645"/>
<accession>A0A0P1B060</accession>
<protein>
    <submittedName>
        <fullName evidence="1">Uncharacterized protein</fullName>
    </submittedName>
</protein>